<dbReference type="RefSeq" id="WP_210661974.1">
    <property type="nucleotide sequence ID" value="NZ_JAGKSP010000011.1"/>
</dbReference>
<name>A0ABS5CI37_9BACL</name>
<feature type="transmembrane region" description="Helical" evidence="6">
    <location>
        <begin position="289"/>
        <end position="307"/>
    </location>
</feature>
<reference evidence="8 9" key="1">
    <citation type="submission" date="2021-04" db="EMBL/GenBank/DDBJ databases">
        <title>Paenibacillus sp. DLE-14 whole genome sequence.</title>
        <authorList>
            <person name="Ham Y.J."/>
        </authorList>
    </citation>
    <scope>NUCLEOTIDE SEQUENCE [LARGE SCALE GENOMIC DNA]</scope>
    <source>
        <strain evidence="8 9">DLE-14</strain>
    </source>
</reference>
<evidence type="ECO:0000256" key="4">
    <source>
        <dbReference type="ARBA" id="ARBA00022989"/>
    </source>
</evidence>
<feature type="transmembrane region" description="Helical" evidence="6">
    <location>
        <begin position="252"/>
        <end position="269"/>
    </location>
</feature>
<gene>
    <name evidence="8" type="ORF">I8J30_22555</name>
</gene>
<evidence type="ECO:0000256" key="2">
    <source>
        <dbReference type="ARBA" id="ARBA00022475"/>
    </source>
</evidence>
<keyword evidence="9" id="KW-1185">Reference proteome</keyword>
<protein>
    <submittedName>
        <fullName evidence="8">Type II secretion system F family protein</fullName>
    </submittedName>
</protein>
<dbReference type="Proteomes" id="UP000673394">
    <property type="component" value="Unassembled WGS sequence"/>
</dbReference>
<sequence>MIVKLGLLTFIMALFGTVFVVVRGMMGIWLHRQQFISRLHYRRNRGVHERFTRFLQRFDRSHRHLSELLESLQLNWRPVSFAVTSLLLLLIGISFGALFFQSAKGAFLLGVVMVTAPYMLLRTMLVHRQMKTRIDFLPAVELFYQCCLVSGGRQIKAALQRTVEEKRLLGPMQAVFEQLYRNVSVRGDDEASLRIFAASLGHVWADYFVNIVRAGLAEGHPIAANLKDLITDMRKARRANQQERNKLLEIRIANFSPILFLLLFIGINFHYNPENAYQYYIVDPAGRDLLLNAGMMIFGSFVMGLWLSRKKM</sequence>
<keyword evidence="2" id="KW-1003">Cell membrane</keyword>
<evidence type="ECO:0000256" key="1">
    <source>
        <dbReference type="ARBA" id="ARBA00004651"/>
    </source>
</evidence>
<evidence type="ECO:0000256" key="6">
    <source>
        <dbReference type="SAM" id="Phobius"/>
    </source>
</evidence>
<feature type="transmembrane region" description="Helical" evidence="6">
    <location>
        <begin position="106"/>
        <end position="125"/>
    </location>
</feature>
<feature type="transmembrane region" description="Helical" evidence="6">
    <location>
        <begin position="79"/>
        <end position="100"/>
    </location>
</feature>
<keyword evidence="5 6" id="KW-0472">Membrane</keyword>
<dbReference type="EMBL" id="JAGKSP010000011">
    <property type="protein sequence ID" value="MBP3965498.1"/>
    <property type="molecule type" value="Genomic_DNA"/>
</dbReference>
<comment type="caution">
    <text evidence="8">The sequence shown here is derived from an EMBL/GenBank/DDBJ whole genome shotgun (WGS) entry which is preliminary data.</text>
</comment>
<keyword evidence="4 6" id="KW-1133">Transmembrane helix</keyword>
<evidence type="ECO:0000256" key="5">
    <source>
        <dbReference type="ARBA" id="ARBA00023136"/>
    </source>
</evidence>
<feature type="transmembrane region" description="Helical" evidence="6">
    <location>
        <begin position="6"/>
        <end position="30"/>
    </location>
</feature>
<dbReference type="InterPro" id="IPR018076">
    <property type="entry name" value="T2SS_GspF_dom"/>
</dbReference>
<evidence type="ECO:0000313" key="9">
    <source>
        <dbReference type="Proteomes" id="UP000673394"/>
    </source>
</evidence>
<proteinExistence type="predicted"/>
<evidence type="ECO:0000259" key="7">
    <source>
        <dbReference type="Pfam" id="PF00482"/>
    </source>
</evidence>
<evidence type="ECO:0000313" key="8">
    <source>
        <dbReference type="EMBL" id="MBP3965498.1"/>
    </source>
</evidence>
<dbReference type="PANTHER" id="PTHR35007:SF2">
    <property type="entry name" value="PILUS ASSEMBLE PROTEIN"/>
    <property type="match status" value="1"/>
</dbReference>
<organism evidence="8 9">
    <name type="scientific">Paenibacillus lignilyticus</name>
    <dbReference type="NCBI Taxonomy" id="1172615"/>
    <lineage>
        <taxon>Bacteria</taxon>
        <taxon>Bacillati</taxon>
        <taxon>Bacillota</taxon>
        <taxon>Bacilli</taxon>
        <taxon>Bacillales</taxon>
        <taxon>Paenibacillaceae</taxon>
        <taxon>Paenibacillus</taxon>
    </lineage>
</organism>
<dbReference type="PANTHER" id="PTHR35007">
    <property type="entry name" value="INTEGRAL MEMBRANE PROTEIN-RELATED"/>
    <property type="match status" value="1"/>
</dbReference>
<dbReference type="Pfam" id="PF00482">
    <property type="entry name" value="T2SSF"/>
    <property type="match status" value="1"/>
</dbReference>
<accession>A0ABS5CI37</accession>
<feature type="domain" description="Type II secretion system protein GspF" evidence="7">
    <location>
        <begin position="148"/>
        <end position="265"/>
    </location>
</feature>
<keyword evidence="3 6" id="KW-0812">Transmembrane</keyword>
<comment type="subcellular location">
    <subcellularLocation>
        <location evidence="1">Cell membrane</location>
        <topology evidence="1">Multi-pass membrane protein</topology>
    </subcellularLocation>
</comment>
<evidence type="ECO:0000256" key="3">
    <source>
        <dbReference type="ARBA" id="ARBA00022692"/>
    </source>
</evidence>